<feature type="domain" description="HTH tetR-type" evidence="5">
    <location>
        <begin position="18"/>
        <end position="78"/>
    </location>
</feature>
<evidence type="ECO:0000256" key="1">
    <source>
        <dbReference type="ARBA" id="ARBA00023015"/>
    </source>
</evidence>
<reference evidence="6 7" key="2">
    <citation type="submission" date="2019-08" db="EMBL/GenBank/DDBJ databases">
        <authorList>
            <person name="Brilhante M."/>
            <person name="Perreten V."/>
        </authorList>
    </citation>
    <scope>NUCLEOTIDE SEQUENCE [LARGE SCALE GENOMIC DNA]</scope>
    <source>
        <strain evidence="6 7">MCP106</strain>
    </source>
</reference>
<dbReference type="Gene3D" id="1.10.357.10">
    <property type="entry name" value="Tetracycline Repressor, domain 2"/>
    <property type="match status" value="1"/>
</dbReference>
<proteinExistence type="predicted"/>
<dbReference type="InterPro" id="IPR023772">
    <property type="entry name" value="DNA-bd_HTH_TetR-type_CS"/>
</dbReference>
<dbReference type="AlphaFoldDB" id="A0A5D3GC04"/>
<sequence>MTRTERYTFDAGSPSQLCDRRTQTRMKALALFASRGFQQVSLRELGNHLGISAGSLYNHFESKETLLFELVEDLYEDLLEPVRSQSPTKLDQEARVREFISRHIALQRGKHDQFQLAELELRSLSVEHLAQIESLRGQYELRLLSLLSMPDTPIYKSAVRGLMSLLNSLLACKADTLLTDEQHLELATRMTLGVLAAARQTSKSMSAPVIAMKVARNV</sequence>
<evidence type="ECO:0000256" key="3">
    <source>
        <dbReference type="ARBA" id="ARBA00023163"/>
    </source>
</evidence>
<dbReference type="PROSITE" id="PS50977">
    <property type="entry name" value="HTH_TETR_2"/>
    <property type="match status" value="1"/>
</dbReference>
<keyword evidence="3" id="KW-0804">Transcription</keyword>
<evidence type="ECO:0000313" key="7">
    <source>
        <dbReference type="Proteomes" id="UP000324029"/>
    </source>
</evidence>
<gene>
    <name evidence="6" type="ORF">FXO26_11530</name>
</gene>
<keyword evidence="1" id="KW-0805">Transcription regulation</keyword>
<dbReference type="InterPro" id="IPR050109">
    <property type="entry name" value="HTH-type_TetR-like_transc_reg"/>
</dbReference>
<keyword evidence="2 4" id="KW-0238">DNA-binding</keyword>
<dbReference type="EMBL" id="VSRO01000005">
    <property type="protein sequence ID" value="TYK57886.1"/>
    <property type="molecule type" value="Genomic_DNA"/>
</dbReference>
<evidence type="ECO:0000313" key="6">
    <source>
        <dbReference type="EMBL" id="TYK57886.1"/>
    </source>
</evidence>
<dbReference type="GO" id="GO:0003700">
    <property type="term" value="F:DNA-binding transcription factor activity"/>
    <property type="evidence" value="ECO:0007669"/>
    <property type="project" value="TreeGrafter"/>
</dbReference>
<dbReference type="PANTHER" id="PTHR30055:SF234">
    <property type="entry name" value="HTH-TYPE TRANSCRIPTIONAL REGULATOR BETI"/>
    <property type="match status" value="1"/>
</dbReference>
<dbReference type="PROSITE" id="PS01081">
    <property type="entry name" value="HTH_TETR_1"/>
    <property type="match status" value="1"/>
</dbReference>
<dbReference type="GO" id="GO:0000976">
    <property type="term" value="F:transcription cis-regulatory region binding"/>
    <property type="evidence" value="ECO:0007669"/>
    <property type="project" value="TreeGrafter"/>
</dbReference>
<dbReference type="PANTHER" id="PTHR30055">
    <property type="entry name" value="HTH-TYPE TRANSCRIPTIONAL REGULATOR RUTR"/>
    <property type="match status" value="1"/>
</dbReference>
<organism evidence="6 7">
    <name type="scientific">Pseudomonas synxantha</name>
    <dbReference type="NCBI Taxonomy" id="47883"/>
    <lineage>
        <taxon>Bacteria</taxon>
        <taxon>Pseudomonadati</taxon>
        <taxon>Pseudomonadota</taxon>
        <taxon>Gammaproteobacteria</taxon>
        <taxon>Pseudomonadales</taxon>
        <taxon>Pseudomonadaceae</taxon>
        <taxon>Pseudomonas</taxon>
    </lineage>
</organism>
<feature type="DNA-binding region" description="H-T-H motif" evidence="4">
    <location>
        <begin position="41"/>
        <end position="60"/>
    </location>
</feature>
<evidence type="ECO:0000256" key="4">
    <source>
        <dbReference type="PROSITE-ProRule" id="PRU00335"/>
    </source>
</evidence>
<reference evidence="6 7" key="1">
    <citation type="submission" date="2019-08" db="EMBL/GenBank/DDBJ databases">
        <title>Subclass B2 metallo-beta lactamase from Pseudomonas synxantha.</title>
        <authorList>
            <person name="Poirel L."/>
            <person name="Palmieri M."/>
            <person name="Masseron A."/>
            <person name="Perreten V."/>
            <person name="Nordman P."/>
        </authorList>
    </citation>
    <scope>NUCLEOTIDE SEQUENCE [LARGE SCALE GENOMIC DNA]</scope>
    <source>
        <strain evidence="6 7">MCP106</strain>
    </source>
</reference>
<comment type="caution">
    <text evidence="6">The sequence shown here is derived from an EMBL/GenBank/DDBJ whole genome shotgun (WGS) entry which is preliminary data.</text>
</comment>
<dbReference type="RefSeq" id="WP_148853299.1">
    <property type="nucleotide sequence ID" value="NZ_VSRO01000005.1"/>
</dbReference>
<dbReference type="InterPro" id="IPR009057">
    <property type="entry name" value="Homeodomain-like_sf"/>
</dbReference>
<name>A0A5D3GC04_9PSED</name>
<accession>A0A5D3GC04</accession>
<dbReference type="SUPFAM" id="SSF46689">
    <property type="entry name" value="Homeodomain-like"/>
    <property type="match status" value="1"/>
</dbReference>
<dbReference type="Proteomes" id="UP000324029">
    <property type="component" value="Unassembled WGS sequence"/>
</dbReference>
<evidence type="ECO:0000259" key="5">
    <source>
        <dbReference type="PROSITE" id="PS50977"/>
    </source>
</evidence>
<dbReference type="InterPro" id="IPR001647">
    <property type="entry name" value="HTH_TetR"/>
</dbReference>
<protein>
    <submittedName>
        <fullName evidence="6">TetR/AcrR family transcriptional regulator</fullName>
    </submittedName>
</protein>
<dbReference type="Pfam" id="PF00440">
    <property type="entry name" value="TetR_N"/>
    <property type="match status" value="1"/>
</dbReference>
<evidence type="ECO:0000256" key="2">
    <source>
        <dbReference type="ARBA" id="ARBA00023125"/>
    </source>
</evidence>
<dbReference type="PRINTS" id="PR00455">
    <property type="entry name" value="HTHTETR"/>
</dbReference>